<comment type="caution">
    <text evidence="3">The sequence shown here is derived from an EMBL/GenBank/DDBJ whole genome shotgun (WGS) entry which is preliminary data.</text>
</comment>
<feature type="chain" id="PRO_5047106542" evidence="1">
    <location>
        <begin position="32"/>
        <end position="279"/>
    </location>
</feature>
<dbReference type="EMBL" id="JBHSBD010000028">
    <property type="protein sequence ID" value="MFC3967944.1"/>
    <property type="molecule type" value="Genomic_DNA"/>
</dbReference>
<keyword evidence="4" id="KW-1185">Reference proteome</keyword>
<dbReference type="RefSeq" id="WP_247260771.1">
    <property type="nucleotide sequence ID" value="NZ_JALJQZ010000012.1"/>
</dbReference>
<organism evidence="3 4">
    <name type="scientific">Rhizobium lemnae</name>
    <dbReference type="NCBI Taxonomy" id="1214924"/>
    <lineage>
        <taxon>Bacteria</taxon>
        <taxon>Pseudomonadati</taxon>
        <taxon>Pseudomonadota</taxon>
        <taxon>Alphaproteobacteria</taxon>
        <taxon>Hyphomicrobiales</taxon>
        <taxon>Rhizobiaceae</taxon>
        <taxon>Rhizobium/Agrobacterium group</taxon>
        <taxon>Rhizobium</taxon>
    </lineage>
</organism>
<reference evidence="4" key="1">
    <citation type="journal article" date="2019" name="Int. J. Syst. Evol. Microbiol.">
        <title>The Global Catalogue of Microorganisms (GCM) 10K type strain sequencing project: providing services to taxonomists for standard genome sequencing and annotation.</title>
        <authorList>
            <consortium name="The Broad Institute Genomics Platform"/>
            <consortium name="The Broad Institute Genome Sequencing Center for Infectious Disease"/>
            <person name="Wu L."/>
            <person name="Ma J."/>
        </authorList>
    </citation>
    <scope>NUCLEOTIDE SEQUENCE [LARGE SCALE GENOMIC DNA]</scope>
    <source>
        <strain evidence="4">TBRC 5781</strain>
    </source>
</reference>
<dbReference type="Proteomes" id="UP001595697">
    <property type="component" value="Unassembled WGS sequence"/>
</dbReference>
<feature type="domain" description="Thiol:disulfide interchange protein DsbD N-terminal" evidence="2">
    <location>
        <begin position="53"/>
        <end position="158"/>
    </location>
</feature>
<protein>
    <submittedName>
        <fullName evidence="3">Protein-disulfide reductase DsbD domain-containing protein</fullName>
    </submittedName>
</protein>
<evidence type="ECO:0000313" key="3">
    <source>
        <dbReference type="EMBL" id="MFC3967944.1"/>
    </source>
</evidence>
<proteinExistence type="predicted"/>
<evidence type="ECO:0000256" key="1">
    <source>
        <dbReference type="SAM" id="SignalP"/>
    </source>
</evidence>
<accession>A0ABV8E8B6</accession>
<keyword evidence="1" id="KW-0732">Signal</keyword>
<evidence type="ECO:0000259" key="2">
    <source>
        <dbReference type="Pfam" id="PF11412"/>
    </source>
</evidence>
<sequence length="279" mass="30258">MASILKTGLRFQTLCLGLLATLASLLTPAHAEMSDWAVNDGGRMRIVALPPEPDGTVRGALQIEPRHGWITYWKQPGQAGIPPQLSLAPDSGLTLTDMKFPVPKQFVDGDIRDLGYDHPVTLPFTVKITDASRPAVFKASAFIGLCRNICVPFQAEFQVNLLSKKLPLEENLILDEATRHLPEVPSPDFAVAESKLGSDHKKLKLSLKLPEGSPRPDIVVVGPDGHVLLDQEHAKTSGGIYSVDMPLGKLANKPMQTGQDWSLLVIAGNRAMETPLAIE</sequence>
<name>A0ABV8E8B6_9HYPH</name>
<feature type="signal peptide" evidence="1">
    <location>
        <begin position="1"/>
        <end position="31"/>
    </location>
</feature>
<gene>
    <name evidence="3" type="ORF">ACFOVS_07350</name>
</gene>
<dbReference type="InterPro" id="IPR028250">
    <property type="entry name" value="DsbDN"/>
</dbReference>
<evidence type="ECO:0000313" key="4">
    <source>
        <dbReference type="Proteomes" id="UP001595697"/>
    </source>
</evidence>
<dbReference type="Pfam" id="PF11412">
    <property type="entry name" value="DsbD_N"/>
    <property type="match status" value="1"/>
</dbReference>